<comment type="similarity">
    <text evidence="2 3">Belongs to the DegT/DnrJ/EryC1 family.</text>
</comment>
<dbReference type="GO" id="GO:0008483">
    <property type="term" value="F:transaminase activity"/>
    <property type="evidence" value="ECO:0007669"/>
    <property type="project" value="UniProtKB-KW"/>
</dbReference>
<keyword evidence="4" id="KW-0032">Aminotransferase</keyword>
<dbReference type="SUPFAM" id="SSF53383">
    <property type="entry name" value="PLP-dependent transferases"/>
    <property type="match status" value="1"/>
</dbReference>
<dbReference type="Pfam" id="PF01041">
    <property type="entry name" value="DegT_DnrJ_EryC1"/>
    <property type="match status" value="1"/>
</dbReference>
<proteinExistence type="inferred from homology"/>
<protein>
    <submittedName>
        <fullName evidence="4">UDP-4-amino-4-deoxy-L-arabinose--oxoglutarate aminotransferase</fullName>
    </submittedName>
</protein>
<organism evidence="4 5">
    <name type="scientific">Novipirellula caenicola</name>
    <dbReference type="NCBI Taxonomy" id="1536901"/>
    <lineage>
        <taxon>Bacteria</taxon>
        <taxon>Pseudomonadati</taxon>
        <taxon>Planctomycetota</taxon>
        <taxon>Planctomycetia</taxon>
        <taxon>Pirellulales</taxon>
        <taxon>Pirellulaceae</taxon>
        <taxon>Novipirellula</taxon>
    </lineage>
</organism>
<dbReference type="InterPro" id="IPR015424">
    <property type="entry name" value="PyrdxlP-dep_Trfase"/>
</dbReference>
<evidence type="ECO:0000256" key="2">
    <source>
        <dbReference type="ARBA" id="ARBA00037999"/>
    </source>
</evidence>
<keyword evidence="1 3" id="KW-0663">Pyridoxal phosphate</keyword>
<dbReference type="PANTHER" id="PTHR30244:SF36">
    <property type="entry name" value="3-OXO-GLUCOSE-6-PHOSPHATE:GLUTAMATE AMINOTRANSFERASE"/>
    <property type="match status" value="1"/>
</dbReference>
<evidence type="ECO:0000313" key="5">
    <source>
        <dbReference type="Proteomes" id="UP001416858"/>
    </source>
</evidence>
<evidence type="ECO:0000313" key="4">
    <source>
        <dbReference type="EMBL" id="GAA5507074.1"/>
    </source>
</evidence>
<accession>A0ABP9VPG6</accession>
<keyword evidence="4" id="KW-0808">Transferase</keyword>
<dbReference type="RefSeq" id="WP_345683958.1">
    <property type="nucleotide sequence ID" value="NZ_BAABRO010000004.1"/>
</dbReference>
<keyword evidence="5" id="KW-1185">Reference proteome</keyword>
<dbReference type="Gene3D" id="3.40.640.10">
    <property type="entry name" value="Type I PLP-dependent aspartate aminotransferase-like (Major domain)"/>
    <property type="match status" value="1"/>
</dbReference>
<sequence length="371" mass="39937">MAALAAAPILPKHATFMPLTIPPWPRQTPEISRAVSQCIESADWGSYQSQAKKTLIAALESLFETPHVRLCCSGTAAIEISLRAAGVTAGDEVIVSAFDYPGNFRCIELLGGKPVLVDVARENFGPDVDSVAAAASTRVRAVIASHLYGHACDIASLRDLCDQQGWVLIEDTCQAPGMRVNGKPAGSFGHLATLSFGGSKPLSSGNGGAILTRDDRMAARMAALLDRPSEAFPLSALQASVLVPQLAELQSDNTQRDHIARQIQQQLQRQNSTLKCMAETRDGIDPAYYKLALRAASSSIRDRVIATAAEHHLPLGHGFRSMARSSERRCRKPVPLDRSEALANEICVLDHRALLIDEADVFELCQLLGNP</sequence>
<dbReference type="Gene3D" id="3.90.1150.10">
    <property type="entry name" value="Aspartate Aminotransferase, domain 1"/>
    <property type="match status" value="1"/>
</dbReference>
<dbReference type="PANTHER" id="PTHR30244">
    <property type="entry name" value="TRANSAMINASE"/>
    <property type="match status" value="1"/>
</dbReference>
<reference evidence="4 5" key="1">
    <citation type="submission" date="2024-02" db="EMBL/GenBank/DDBJ databases">
        <title>Rhodopirellula caenicola NBRC 110016.</title>
        <authorList>
            <person name="Ichikawa N."/>
            <person name="Katano-Makiyama Y."/>
            <person name="Hidaka K."/>
        </authorList>
    </citation>
    <scope>NUCLEOTIDE SEQUENCE [LARGE SCALE GENOMIC DNA]</scope>
    <source>
        <strain evidence="4 5">NBRC 110016</strain>
    </source>
</reference>
<dbReference type="Proteomes" id="UP001416858">
    <property type="component" value="Unassembled WGS sequence"/>
</dbReference>
<name>A0ABP9VPG6_9BACT</name>
<dbReference type="EMBL" id="BAABRO010000004">
    <property type="protein sequence ID" value="GAA5507074.1"/>
    <property type="molecule type" value="Genomic_DNA"/>
</dbReference>
<dbReference type="InterPro" id="IPR015422">
    <property type="entry name" value="PyrdxlP-dep_Trfase_small"/>
</dbReference>
<gene>
    <name evidence="4" type="primary">arnB_1</name>
    <name evidence="4" type="ORF">Rcae01_02528</name>
</gene>
<comment type="caution">
    <text evidence="4">The sequence shown here is derived from an EMBL/GenBank/DDBJ whole genome shotgun (WGS) entry which is preliminary data.</text>
</comment>
<evidence type="ECO:0000256" key="1">
    <source>
        <dbReference type="ARBA" id="ARBA00022898"/>
    </source>
</evidence>
<dbReference type="InterPro" id="IPR015421">
    <property type="entry name" value="PyrdxlP-dep_Trfase_major"/>
</dbReference>
<evidence type="ECO:0000256" key="3">
    <source>
        <dbReference type="RuleBase" id="RU004508"/>
    </source>
</evidence>
<dbReference type="InterPro" id="IPR000653">
    <property type="entry name" value="DegT/StrS_aminotransferase"/>
</dbReference>